<feature type="binding site" evidence="22">
    <location>
        <position position="435"/>
    </location>
    <ligand>
        <name>Mg(2+)</name>
        <dbReference type="ChEBI" id="CHEBI:18420"/>
    </ligand>
</feature>
<evidence type="ECO:0000256" key="16">
    <source>
        <dbReference type="ARBA" id="ARBA00034036"/>
    </source>
</evidence>
<feature type="binding site" evidence="21">
    <location>
        <position position="596"/>
    </location>
    <ligand>
        <name>ATP</name>
        <dbReference type="ChEBI" id="CHEBI:30616"/>
    </ligand>
</feature>
<dbReference type="SUPFAM" id="SSF81653">
    <property type="entry name" value="Calcium ATPase, transduction domain A"/>
    <property type="match status" value="1"/>
</dbReference>
<dbReference type="GO" id="GO:0000287">
    <property type="term" value="F:magnesium ion binding"/>
    <property type="evidence" value="ECO:0007669"/>
    <property type="project" value="UniProtKB-UniRule"/>
</dbReference>
<dbReference type="GO" id="GO:0005886">
    <property type="term" value="C:plasma membrane"/>
    <property type="evidence" value="ECO:0007669"/>
    <property type="project" value="TreeGrafter"/>
</dbReference>
<evidence type="ECO:0000256" key="6">
    <source>
        <dbReference type="ARBA" id="ARBA00022723"/>
    </source>
</evidence>
<comment type="catalytic activity">
    <reaction evidence="17">
        <text>a 1,2-diacyl-sn-glycero-3-phospho-L-serine(out) + ATP + H2O = a 1,2-diacyl-sn-glycero-3-phospho-L-serine(in) + ADP + phosphate + H(+)</text>
        <dbReference type="Rhea" id="RHEA:38567"/>
        <dbReference type="ChEBI" id="CHEBI:15377"/>
        <dbReference type="ChEBI" id="CHEBI:15378"/>
        <dbReference type="ChEBI" id="CHEBI:30616"/>
        <dbReference type="ChEBI" id="CHEBI:43474"/>
        <dbReference type="ChEBI" id="CHEBI:57262"/>
        <dbReference type="ChEBI" id="CHEBI:456216"/>
    </reaction>
    <physiologicalReaction direction="left-to-right" evidence="17">
        <dbReference type="Rhea" id="RHEA:38568"/>
    </physiologicalReaction>
</comment>
<feature type="transmembrane region" description="Helical" evidence="23">
    <location>
        <begin position="943"/>
        <end position="963"/>
    </location>
</feature>
<comment type="function">
    <text evidence="18">P4-ATPase flippase which catalyzes the hydrolysis of ATP coupled to the transport of aminophospholipids from the outer to the inner leaflet of various membranes and ensures the maintenance of asymmetric distribution of phospholipids. Phospholipid translocation also seems to be implicated in vesicle formation and in uptake of lipid signaling molecules. May be responsible for the maintenance of asymmetric distribution of phosphatidylserine (PS) in spermatozoa membranes. Involved in acrosome reactions and binding of spermatozoa to zona pellucida.</text>
</comment>
<evidence type="ECO:0000256" key="14">
    <source>
        <dbReference type="ARBA" id="ARBA00023136"/>
    </source>
</evidence>
<feature type="region of interest" description="Disordered" evidence="24">
    <location>
        <begin position="1259"/>
        <end position="1334"/>
    </location>
</feature>
<evidence type="ECO:0000256" key="4">
    <source>
        <dbReference type="ARBA" id="ARBA00022448"/>
    </source>
</evidence>
<keyword evidence="15" id="KW-0968">Cytoplasmic vesicle</keyword>
<evidence type="ECO:0000259" key="26">
    <source>
        <dbReference type="Pfam" id="PF16212"/>
    </source>
</evidence>
<evidence type="ECO:0000256" key="10">
    <source>
        <dbReference type="ARBA" id="ARBA00022842"/>
    </source>
</evidence>
<keyword evidence="28" id="KW-1185">Reference proteome</keyword>
<feature type="compositionally biased region" description="Low complexity" evidence="24">
    <location>
        <begin position="1296"/>
        <end position="1307"/>
    </location>
</feature>
<feature type="binding site" evidence="21">
    <location>
        <position position="860"/>
    </location>
    <ligand>
        <name>ATP</name>
        <dbReference type="ChEBI" id="CHEBI:30616"/>
    </ligand>
</feature>
<keyword evidence="10 22" id="KW-0460">Magnesium</keyword>
<evidence type="ECO:0000256" key="20">
    <source>
        <dbReference type="PIRSR" id="PIRSR606539-1"/>
    </source>
</evidence>
<dbReference type="GO" id="GO:0005802">
    <property type="term" value="C:trans-Golgi network"/>
    <property type="evidence" value="ECO:0007669"/>
    <property type="project" value="TreeGrafter"/>
</dbReference>
<dbReference type="PROSITE" id="PS00154">
    <property type="entry name" value="ATPASE_E1_E2"/>
    <property type="match status" value="1"/>
</dbReference>
<feature type="binding site" evidence="21">
    <location>
        <position position="711"/>
    </location>
    <ligand>
        <name>ATP</name>
        <dbReference type="ChEBI" id="CHEBI:30616"/>
    </ligand>
</feature>
<keyword evidence="9 21" id="KW-0067">ATP-binding</keyword>
<feature type="binding site" evidence="21">
    <location>
        <position position="435"/>
    </location>
    <ligand>
        <name>ATP</name>
        <dbReference type="ChEBI" id="CHEBI:30616"/>
    </ligand>
</feature>
<comment type="cofactor">
    <cofactor evidence="1 22">
        <name>Mg(2+)</name>
        <dbReference type="ChEBI" id="CHEBI:18420"/>
    </cofactor>
</comment>
<dbReference type="InterPro" id="IPR023299">
    <property type="entry name" value="ATPase_P-typ_cyto_dom_N"/>
</dbReference>
<feature type="transmembrane region" description="Helical" evidence="23">
    <location>
        <begin position="1084"/>
        <end position="1110"/>
    </location>
</feature>
<dbReference type="InterPro" id="IPR006539">
    <property type="entry name" value="P-type_ATPase_IV"/>
</dbReference>
<accession>A0A091DCT4</accession>
<evidence type="ECO:0000256" key="19">
    <source>
        <dbReference type="ARBA" id="ARBA00060440"/>
    </source>
</evidence>
<dbReference type="Gene3D" id="2.70.150.10">
    <property type="entry name" value="Calcium-transporting ATPase, cytoplasmic transduction domain A"/>
    <property type="match status" value="1"/>
</dbReference>
<evidence type="ECO:0000256" key="24">
    <source>
        <dbReference type="SAM" id="MobiDB-lite"/>
    </source>
</evidence>
<dbReference type="InterPro" id="IPR032630">
    <property type="entry name" value="P_typ_ATPase_c"/>
</dbReference>
<keyword evidence="11 23" id="KW-1278">Translocase</keyword>
<dbReference type="eggNOG" id="KOG0206">
    <property type="taxonomic scope" value="Eukaryota"/>
</dbReference>
<dbReference type="STRING" id="885580.ENSFDAP00000011190"/>
<dbReference type="EMBL" id="KN122676">
    <property type="protein sequence ID" value="KFO28887.1"/>
    <property type="molecule type" value="Genomic_DNA"/>
</dbReference>
<evidence type="ECO:0000256" key="12">
    <source>
        <dbReference type="ARBA" id="ARBA00022989"/>
    </source>
</evidence>
<keyword evidence="7 21" id="KW-0547">Nucleotide-binding</keyword>
<evidence type="ECO:0000313" key="27">
    <source>
        <dbReference type="EMBL" id="KFO28887.1"/>
    </source>
</evidence>
<feature type="transmembrane region" description="Helical" evidence="23">
    <location>
        <begin position="103"/>
        <end position="120"/>
    </location>
</feature>
<evidence type="ECO:0000256" key="22">
    <source>
        <dbReference type="PIRSR" id="PIRSR606539-3"/>
    </source>
</evidence>
<dbReference type="InterPro" id="IPR018303">
    <property type="entry name" value="ATPase_P-typ_P_site"/>
</dbReference>
<comment type="subcellular location">
    <subcellularLocation>
        <location evidence="19">Cytoplasmic vesicle</location>
        <location evidence="19">Secretory vesicle</location>
        <location evidence="19">Acrosome membrane</location>
        <topology evidence="19">Multi-pass membrane protein</topology>
    </subcellularLocation>
    <subcellularLocation>
        <location evidence="2">Endoplasmic reticulum membrane</location>
        <topology evidence="2">Multi-pass membrane protein</topology>
    </subcellularLocation>
    <subcellularLocation>
        <location evidence="23">Membrane</location>
        <topology evidence="23">Multi-pass membrane protein</topology>
    </subcellularLocation>
</comment>
<feature type="active site" description="4-aspartylphosphate intermediate" evidence="20">
    <location>
        <position position="435"/>
    </location>
</feature>
<feature type="binding site" evidence="21">
    <location>
        <position position="436"/>
    </location>
    <ligand>
        <name>ATP</name>
        <dbReference type="ChEBI" id="CHEBI:30616"/>
    </ligand>
</feature>
<keyword evidence="5 23" id="KW-0812">Transmembrane</keyword>
<reference evidence="27 28" key="1">
    <citation type="submission" date="2013-11" db="EMBL/GenBank/DDBJ databases">
        <title>The Damaraland mole rat (Fukomys damarensis) genome and evolution of African mole rats.</title>
        <authorList>
            <person name="Gladyshev V.N."/>
            <person name="Fang X."/>
        </authorList>
    </citation>
    <scope>NUCLEOTIDE SEQUENCE [LARGE SCALE GENOMIC DNA]</scope>
    <source>
        <tissue evidence="27">Liver</tissue>
    </source>
</reference>
<dbReference type="Pfam" id="PF13246">
    <property type="entry name" value="Cation_ATPase"/>
    <property type="match status" value="1"/>
</dbReference>
<feature type="binding site" evidence="21">
    <location>
        <position position="866"/>
    </location>
    <ligand>
        <name>ATP</name>
        <dbReference type="ChEBI" id="CHEBI:30616"/>
    </ligand>
</feature>
<dbReference type="Gene3D" id="3.40.50.1000">
    <property type="entry name" value="HAD superfamily/HAD-like"/>
    <property type="match status" value="1"/>
</dbReference>
<feature type="binding site" evidence="22">
    <location>
        <position position="890"/>
    </location>
    <ligand>
        <name>Mg(2+)</name>
        <dbReference type="ChEBI" id="CHEBI:18420"/>
    </ligand>
</feature>
<keyword evidence="8" id="KW-0256">Endoplasmic reticulum</keyword>
<feature type="binding site" evidence="22">
    <location>
        <position position="886"/>
    </location>
    <ligand>
        <name>Mg(2+)</name>
        <dbReference type="ChEBI" id="CHEBI:18420"/>
    </ligand>
</feature>
<dbReference type="FunFam" id="3.40.1110.10:FF:000096">
    <property type="entry name" value="Phospholipid-transporting ATPase"/>
    <property type="match status" value="1"/>
</dbReference>
<dbReference type="FunFam" id="3.40.50.1000:FF:000001">
    <property type="entry name" value="Phospholipid-transporting ATPase IC"/>
    <property type="match status" value="1"/>
</dbReference>
<evidence type="ECO:0000256" key="3">
    <source>
        <dbReference type="ARBA" id="ARBA00008109"/>
    </source>
</evidence>
<keyword evidence="12 23" id="KW-1133">Transmembrane helix</keyword>
<evidence type="ECO:0000256" key="21">
    <source>
        <dbReference type="PIRSR" id="PIRSR606539-2"/>
    </source>
</evidence>
<feature type="transmembrane region" description="Helical" evidence="23">
    <location>
        <begin position="1056"/>
        <end position="1077"/>
    </location>
</feature>
<dbReference type="GO" id="GO:0016887">
    <property type="term" value="F:ATP hydrolysis activity"/>
    <property type="evidence" value="ECO:0007669"/>
    <property type="project" value="InterPro"/>
</dbReference>
<feature type="region of interest" description="Disordered" evidence="24">
    <location>
        <begin position="1"/>
        <end position="41"/>
    </location>
</feature>
<feature type="transmembrane region" description="Helical" evidence="23">
    <location>
        <begin position="367"/>
        <end position="394"/>
    </location>
</feature>
<dbReference type="NCBIfam" id="TIGR01652">
    <property type="entry name" value="ATPase-Plipid"/>
    <property type="match status" value="1"/>
</dbReference>
<feature type="binding site" evidence="21">
    <location>
        <position position="709"/>
    </location>
    <ligand>
        <name>ATP</name>
        <dbReference type="ChEBI" id="CHEBI:30616"/>
    </ligand>
</feature>
<evidence type="ECO:0000256" key="23">
    <source>
        <dbReference type="RuleBase" id="RU362033"/>
    </source>
</evidence>
<keyword evidence="6 22" id="KW-0479">Metal-binding</keyword>
<keyword evidence="14 23" id="KW-0472">Membrane</keyword>
<evidence type="ECO:0000256" key="9">
    <source>
        <dbReference type="ARBA" id="ARBA00022840"/>
    </source>
</evidence>
<evidence type="ECO:0000256" key="17">
    <source>
        <dbReference type="ARBA" id="ARBA00051303"/>
    </source>
</evidence>
<dbReference type="InterPro" id="IPR023298">
    <property type="entry name" value="ATPase_P-typ_TM_dom_sf"/>
</dbReference>
<evidence type="ECO:0000256" key="11">
    <source>
        <dbReference type="ARBA" id="ARBA00022967"/>
    </source>
</evidence>
<dbReference type="GO" id="GO:0002080">
    <property type="term" value="C:acrosomal membrane"/>
    <property type="evidence" value="ECO:0007669"/>
    <property type="project" value="UniProtKB-SubCell"/>
</dbReference>
<feature type="compositionally biased region" description="Polar residues" evidence="24">
    <location>
        <begin position="1351"/>
        <end position="1369"/>
    </location>
</feature>
<evidence type="ECO:0000256" key="15">
    <source>
        <dbReference type="ARBA" id="ARBA00023329"/>
    </source>
</evidence>
<evidence type="ECO:0000259" key="25">
    <source>
        <dbReference type="Pfam" id="PF16209"/>
    </source>
</evidence>
<comment type="catalytic activity">
    <reaction evidence="16 23">
        <text>ATP + H2O + phospholipidSide 1 = ADP + phosphate + phospholipidSide 2.</text>
        <dbReference type="EC" id="7.6.2.1"/>
    </reaction>
</comment>
<dbReference type="SUPFAM" id="SSF56784">
    <property type="entry name" value="HAD-like"/>
    <property type="match status" value="1"/>
</dbReference>
<dbReference type="InterPro" id="IPR032631">
    <property type="entry name" value="P-type_ATPase_N"/>
</dbReference>
<dbReference type="GO" id="GO:0005524">
    <property type="term" value="F:ATP binding"/>
    <property type="evidence" value="ECO:0007669"/>
    <property type="project" value="UniProtKB-UniRule"/>
</dbReference>
<dbReference type="CDD" id="cd02073">
    <property type="entry name" value="P-type_ATPase_APLT_Dnf-like"/>
    <property type="match status" value="1"/>
</dbReference>
<feature type="binding site" evidence="21">
    <location>
        <position position="890"/>
    </location>
    <ligand>
        <name>ATP</name>
        <dbReference type="ChEBI" id="CHEBI:30616"/>
    </ligand>
</feature>
<dbReference type="SFLD" id="SFLDG00002">
    <property type="entry name" value="C1.7:_P-type_atpase_like"/>
    <property type="match status" value="1"/>
</dbReference>
<feature type="domain" description="P-type ATPase N-terminal" evidence="25">
    <location>
        <begin position="58"/>
        <end position="130"/>
    </location>
</feature>
<keyword evidence="13" id="KW-0445">Lipid transport</keyword>
<keyword evidence="4" id="KW-0813">Transport</keyword>
<feature type="binding site" evidence="21">
    <location>
        <position position="532"/>
    </location>
    <ligand>
        <name>ATP</name>
        <dbReference type="ChEBI" id="CHEBI:30616"/>
    </ligand>
</feature>
<dbReference type="SUPFAM" id="SSF81660">
    <property type="entry name" value="Metal cation-transporting ATPase, ATP-binding domain N"/>
    <property type="match status" value="1"/>
</dbReference>
<dbReference type="InterPro" id="IPR044492">
    <property type="entry name" value="P_typ_ATPase_HD_dom"/>
</dbReference>
<feature type="transmembrane region" description="Helical" evidence="23">
    <location>
        <begin position="1130"/>
        <end position="1153"/>
    </location>
</feature>
<dbReference type="NCBIfam" id="TIGR01494">
    <property type="entry name" value="ATPase_P-type"/>
    <property type="match status" value="1"/>
</dbReference>
<dbReference type="InterPro" id="IPR023214">
    <property type="entry name" value="HAD_sf"/>
</dbReference>
<organism evidence="27 28">
    <name type="scientific">Fukomys damarensis</name>
    <name type="common">Damaraland mole rat</name>
    <name type="synonym">Cryptomys damarensis</name>
    <dbReference type="NCBI Taxonomy" id="885580"/>
    <lineage>
        <taxon>Eukaryota</taxon>
        <taxon>Metazoa</taxon>
        <taxon>Chordata</taxon>
        <taxon>Craniata</taxon>
        <taxon>Vertebrata</taxon>
        <taxon>Euteleostomi</taxon>
        <taxon>Mammalia</taxon>
        <taxon>Eutheria</taxon>
        <taxon>Euarchontoglires</taxon>
        <taxon>Glires</taxon>
        <taxon>Rodentia</taxon>
        <taxon>Hystricomorpha</taxon>
        <taxon>Bathyergidae</taxon>
        <taxon>Fukomys</taxon>
    </lineage>
</organism>
<feature type="domain" description="P-type ATPase C-terminal" evidence="26">
    <location>
        <begin position="912"/>
        <end position="1156"/>
    </location>
</feature>
<evidence type="ECO:0000256" key="8">
    <source>
        <dbReference type="ARBA" id="ARBA00022824"/>
    </source>
</evidence>
<proteinExistence type="inferred from homology"/>
<dbReference type="Gene3D" id="3.40.1110.10">
    <property type="entry name" value="Calcium-transporting ATPase, cytoplasmic domain N"/>
    <property type="match status" value="1"/>
</dbReference>
<feature type="region of interest" description="Disordered" evidence="24">
    <location>
        <begin position="1351"/>
        <end position="1428"/>
    </location>
</feature>
<dbReference type="Pfam" id="PF16209">
    <property type="entry name" value="PhoLip_ATPase_N"/>
    <property type="match status" value="1"/>
</dbReference>
<dbReference type="Pfam" id="PF16212">
    <property type="entry name" value="PhoLip_ATPase_C"/>
    <property type="match status" value="1"/>
</dbReference>
<dbReference type="InterPro" id="IPR036412">
    <property type="entry name" value="HAD-like_sf"/>
</dbReference>
<evidence type="ECO:0000256" key="5">
    <source>
        <dbReference type="ARBA" id="ARBA00022692"/>
    </source>
</evidence>
<dbReference type="GO" id="GO:0007030">
    <property type="term" value="P:Golgi organization"/>
    <property type="evidence" value="ECO:0007669"/>
    <property type="project" value="TreeGrafter"/>
</dbReference>
<feature type="transmembrane region" description="Helical" evidence="23">
    <location>
        <begin position="321"/>
        <end position="347"/>
    </location>
</feature>
<evidence type="ECO:0000256" key="2">
    <source>
        <dbReference type="ARBA" id="ARBA00004477"/>
    </source>
</evidence>
<dbReference type="GO" id="GO:0005789">
    <property type="term" value="C:endoplasmic reticulum membrane"/>
    <property type="evidence" value="ECO:0007669"/>
    <property type="project" value="UniProtKB-SubCell"/>
</dbReference>
<dbReference type="PRINTS" id="PR00119">
    <property type="entry name" value="CATATPASE"/>
</dbReference>
<feature type="binding site" evidence="22">
    <location>
        <position position="437"/>
    </location>
    <ligand>
        <name>Mg(2+)</name>
        <dbReference type="ChEBI" id="CHEBI:18420"/>
    </ligand>
</feature>
<evidence type="ECO:0000256" key="18">
    <source>
        <dbReference type="ARBA" id="ARBA00055228"/>
    </source>
</evidence>
<dbReference type="GO" id="GO:0090556">
    <property type="term" value="F:phosphatidylserine floppase activity"/>
    <property type="evidence" value="ECO:0007669"/>
    <property type="project" value="RHEA"/>
</dbReference>
<comment type="similarity">
    <text evidence="3 23">Belongs to the cation transport ATPase (P-type) (TC 3.A.3) family. Type IV subfamily.</text>
</comment>
<dbReference type="GO" id="GO:0045332">
    <property type="term" value="P:phospholipid translocation"/>
    <property type="evidence" value="ECO:0007669"/>
    <property type="project" value="TreeGrafter"/>
</dbReference>
<evidence type="ECO:0000256" key="13">
    <source>
        <dbReference type="ARBA" id="ARBA00023055"/>
    </source>
</evidence>
<dbReference type="SUPFAM" id="SSF81665">
    <property type="entry name" value="Calcium ATPase, transmembrane domain M"/>
    <property type="match status" value="1"/>
</dbReference>
<dbReference type="SFLD" id="SFLDS00003">
    <property type="entry name" value="Haloacid_Dehalogenase"/>
    <property type="match status" value="1"/>
</dbReference>
<evidence type="ECO:0000256" key="7">
    <source>
        <dbReference type="ARBA" id="ARBA00022741"/>
    </source>
</evidence>
<dbReference type="SFLD" id="SFLDF00027">
    <property type="entry name" value="p-type_atpase"/>
    <property type="match status" value="1"/>
</dbReference>
<gene>
    <name evidence="27" type="ORF">H920_09830</name>
</gene>
<feature type="transmembrane region" description="Helical" evidence="23">
    <location>
        <begin position="975"/>
        <end position="995"/>
    </location>
</feature>
<feature type="binding site" evidence="21">
    <location>
        <position position="889"/>
    </location>
    <ligand>
        <name>ATP</name>
        <dbReference type="ChEBI" id="CHEBI:30616"/>
    </ligand>
</feature>
<feature type="binding site" evidence="21">
    <location>
        <position position="629"/>
    </location>
    <ligand>
        <name>ATP</name>
        <dbReference type="ChEBI" id="CHEBI:30616"/>
    </ligand>
</feature>
<name>A0A091DCT4_FUKDA</name>
<evidence type="ECO:0000256" key="1">
    <source>
        <dbReference type="ARBA" id="ARBA00001946"/>
    </source>
</evidence>
<dbReference type="InterPro" id="IPR001757">
    <property type="entry name" value="P_typ_ATPase"/>
</dbReference>
<protein>
    <recommendedName>
        <fullName evidence="23">Phospholipid-transporting ATPase</fullName>
        <ecNumber evidence="23">7.6.2.1</ecNumber>
    </recommendedName>
</protein>
<dbReference type="PANTHER" id="PTHR24092:SF78">
    <property type="entry name" value="PHOSPHOLIPID-TRANSPORTING ATPASE IK"/>
    <property type="match status" value="1"/>
</dbReference>
<feature type="binding site" evidence="21">
    <location>
        <position position="710"/>
    </location>
    <ligand>
        <name>ATP</name>
        <dbReference type="ChEBI" id="CHEBI:30616"/>
    </ligand>
</feature>
<dbReference type="PANTHER" id="PTHR24092">
    <property type="entry name" value="PROBABLE PHOSPHOLIPID-TRANSPORTING ATPASE"/>
    <property type="match status" value="1"/>
</dbReference>
<feature type="binding site" evidence="21">
    <location>
        <position position="437"/>
    </location>
    <ligand>
        <name>ATP</name>
        <dbReference type="ChEBI" id="CHEBI:30616"/>
    </ligand>
</feature>
<evidence type="ECO:0000313" key="28">
    <source>
        <dbReference type="Proteomes" id="UP000028990"/>
    </source>
</evidence>
<feature type="binding site" evidence="21">
    <location>
        <position position="573"/>
    </location>
    <ligand>
        <name>ATP</name>
        <dbReference type="ChEBI" id="CHEBI:30616"/>
    </ligand>
</feature>
<dbReference type="EC" id="7.6.2.1" evidence="23"/>
<feature type="compositionally biased region" description="Polar residues" evidence="24">
    <location>
        <begin position="1310"/>
        <end position="1322"/>
    </location>
</feature>
<sequence>MRDSPGRGGPRRRHRTQPGRSGEYAVRPEGPSSVGRAMSGQDLQDDKDTAFTWEVKANNAAYHRQFQEKGFLCWRRRKYQTNGIHTAKYNFFSFLPRNLYEQFHRVSNLYFLFIIILQSIPEISTLPWVSLFIPLLCLLLIRATRDLVDDIGRHRSDRAINNRPCQMLIGKSFKWQKWKDLCVGDVVCLTKDSIVPGIIYCPIFIALLSPLVTRETNLKFRQALAVTHHELISPKTMAAFNGTVVCEAPNSRMHQFVGSLEWNSKKYPLDIGNLLLRGCKIRNTDACYGLVIYAGFDTKIMKNCGNIHLKRTKIDLFMNKLVVLIFLMLMVVSLALTLGYCFMARKFEDQHYYLPAEPSRGLFMESFLVFWAFLILLSVKVPMAMFIICEFIYLGNSAFINWDLQMYYAPQDVPAKARSTSLNDYLGQVQYVFSDKTGTLTQNVMAFKKCCISGRVYGPENEEGECPKENPYLWNEFADGRLSFFNAELLRAVRSKQDEAVQEFWRVLAICHTVMVQDKDNQLLYEAASPDEEALVTAARNFGYVFLSRTQDTITVVELGEERVYEVLALMDFNSERKRMSVLVRTPEGSICLYTKGADTVIFERLGKRDVMEANTERVLSAFTEQTLRTLCLAYKEVEECAFQEWRPRHEKASMQLRDRKQALHRVYSDMEQGLQLLGVTAIEDKLQDGVPDTISSLKKGNIKVWVLTGDKQETAVNIGFACQLLTDDMLILEAQDVNVILDSYGEHSKLVPTPRRSLRFQLQTEVAMVISGDFLDQLLLSLRKEPRAVVQSEAEDSARRELSAIRRISRRISMMWWSLGTSLSSRRSKAKRKQESPEARRERAFVDLASRCQAVICCRVTPKQKALIVALVKKYQQAVTLAIGDGANDVNMIKTADIGVGLAGQEGMQAVQNSDYALGQFCFLQRLLLVHGRWSYLRVCKFLRYFFYKTVASLMAQIWFAYYTGFSAQSLYEGWFLALFNLLYSTFPVLYMGLFEQDVSAKQSLQMPELYAAGQKDELFNYWVFFKAVIQGILTSLVNFLLIRDTAGPNSLSDYQSFSVVVALSSLLTITIEIMLVVRYWTFLFLGTLLLSLGCYAAMTFATQTLWLYQLFPKTFPFLYVLRNVLSQAPSLLVLLLNVTVNTLTFLALRIFHHELRKLRFREEEAEAAPSKEASEETLPQFRRESRARRSSYAFSHHEGYANLITQGTILRRPRRDSSDMNFASGILTDEEEALPSMPREPRKISFLVSRSQLRARARSQDSQLSAPQSAASGVDGLGNQPAVTSRPPACQHGPSKPSLEKPPLSQHGKPSSWCQSSGSRVQAPEEKPPCWTPFWQKEPVLPQVAVGTCPSQTQESLSEQPMETDSGSVEREPSPMEWLPESFEGKVPLPQGEQPSPYAGQLTSGRPEPEDRGAAAFTISNKPGFT</sequence>
<feature type="transmembrane region" description="Helical" evidence="23">
    <location>
        <begin position="1025"/>
        <end position="1044"/>
    </location>
</feature>
<dbReference type="InterPro" id="IPR008250">
    <property type="entry name" value="ATPase_P-typ_transduc_dom_A_sf"/>
</dbReference>
<dbReference type="Proteomes" id="UP000028990">
    <property type="component" value="Unassembled WGS sequence"/>
</dbReference>